<keyword evidence="2" id="KW-1185">Reference proteome</keyword>
<dbReference type="AlphaFoldDB" id="A0A975BFH6"/>
<evidence type="ECO:0000313" key="1">
    <source>
        <dbReference type="EMBL" id="QTA84532.1"/>
    </source>
</evidence>
<sequence length="67" mass="7645">MQASVSEYKHLYLRLFWHDFCEGDSVGKKAVFKAEGRPDIPISSRAKPESDDYGMKTFAGSEFRVNI</sequence>
<evidence type="ECO:0000313" key="2">
    <source>
        <dbReference type="Proteomes" id="UP000663722"/>
    </source>
</evidence>
<reference evidence="1" key="1">
    <citation type="journal article" date="2021" name="Microb. Physiol.">
        <title>Proteogenomic Insights into the Physiology of Marine, Sulfate-Reducing, Filamentous Desulfonema limicola and Desulfonema magnum.</title>
        <authorList>
            <person name="Schnaars V."/>
            <person name="Wohlbrand L."/>
            <person name="Scheve S."/>
            <person name="Hinrichs C."/>
            <person name="Reinhardt R."/>
            <person name="Rabus R."/>
        </authorList>
    </citation>
    <scope>NUCLEOTIDE SEQUENCE</scope>
    <source>
        <strain evidence="1">4be13</strain>
    </source>
</reference>
<organism evidence="1 2">
    <name type="scientific">Desulfonema magnum</name>
    <dbReference type="NCBI Taxonomy" id="45655"/>
    <lineage>
        <taxon>Bacteria</taxon>
        <taxon>Pseudomonadati</taxon>
        <taxon>Thermodesulfobacteriota</taxon>
        <taxon>Desulfobacteria</taxon>
        <taxon>Desulfobacterales</taxon>
        <taxon>Desulfococcaceae</taxon>
        <taxon>Desulfonema</taxon>
    </lineage>
</organism>
<protein>
    <submittedName>
        <fullName evidence="1">Uncharacterized protein</fullName>
    </submittedName>
</protein>
<proteinExistence type="predicted"/>
<gene>
    <name evidence="1" type="ORF">dnm_005290</name>
</gene>
<dbReference type="Proteomes" id="UP000663722">
    <property type="component" value="Chromosome"/>
</dbReference>
<name>A0A975BFH6_9BACT</name>
<accession>A0A975BFH6</accession>
<dbReference type="KEGG" id="dmm:dnm_005290"/>
<dbReference type="EMBL" id="CP061800">
    <property type="protein sequence ID" value="QTA84532.1"/>
    <property type="molecule type" value="Genomic_DNA"/>
</dbReference>